<dbReference type="AlphaFoldDB" id="A0A2M4C870"/>
<dbReference type="EMBL" id="GGFJ01012435">
    <property type="protein sequence ID" value="MBW61576.1"/>
    <property type="molecule type" value="Transcribed_RNA"/>
</dbReference>
<sequence length="104" mass="10440">MSSSSDSDSSFFSSFFSAAGAAAAPPPPAAAGAPDGAPPPAGIEDSFSRPEAISSSIDLPFSSVTILVTRAESASIPTELRIFSMSALEGDSLPPSTARRYAAT</sequence>
<reference evidence="2" key="1">
    <citation type="submission" date="2018-01" db="EMBL/GenBank/DDBJ databases">
        <title>An insight into the sialome of Amazonian anophelines.</title>
        <authorList>
            <person name="Ribeiro J.M."/>
            <person name="Scarpassa V."/>
            <person name="Calvo E."/>
        </authorList>
    </citation>
    <scope>NUCLEOTIDE SEQUENCE</scope>
    <source>
        <tissue evidence="2">Salivary glands</tissue>
    </source>
</reference>
<accession>A0A2M4C870</accession>
<organism evidence="2">
    <name type="scientific">Anopheles marajoara</name>
    <dbReference type="NCBI Taxonomy" id="58244"/>
    <lineage>
        <taxon>Eukaryota</taxon>
        <taxon>Metazoa</taxon>
        <taxon>Ecdysozoa</taxon>
        <taxon>Arthropoda</taxon>
        <taxon>Hexapoda</taxon>
        <taxon>Insecta</taxon>
        <taxon>Pterygota</taxon>
        <taxon>Neoptera</taxon>
        <taxon>Endopterygota</taxon>
        <taxon>Diptera</taxon>
        <taxon>Nematocera</taxon>
        <taxon>Culicoidea</taxon>
        <taxon>Culicidae</taxon>
        <taxon>Anophelinae</taxon>
        <taxon>Anopheles</taxon>
    </lineage>
</organism>
<evidence type="ECO:0000313" key="2">
    <source>
        <dbReference type="EMBL" id="MBW61576.1"/>
    </source>
</evidence>
<proteinExistence type="predicted"/>
<evidence type="ECO:0000256" key="1">
    <source>
        <dbReference type="SAM" id="MobiDB-lite"/>
    </source>
</evidence>
<name>A0A2M4C870_9DIPT</name>
<feature type="region of interest" description="Disordered" evidence="1">
    <location>
        <begin position="20"/>
        <end position="49"/>
    </location>
</feature>
<protein>
    <submittedName>
        <fullName evidence="2">Putative secreted protein</fullName>
    </submittedName>
</protein>